<accession>A0A1H8YQ73</accession>
<keyword evidence="1" id="KW-0472">Membrane</keyword>
<proteinExistence type="predicted"/>
<evidence type="ECO:0000313" key="2">
    <source>
        <dbReference type="EMBL" id="SEP54279.1"/>
    </source>
</evidence>
<feature type="transmembrane region" description="Helical" evidence="1">
    <location>
        <begin position="30"/>
        <end position="47"/>
    </location>
</feature>
<dbReference type="Proteomes" id="UP000198582">
    <property type="component" value="Unassembled WGS sequence"/>
</dbReference>
<keyword evidence="1" id="KW-0812">Transmembrane</keyword>
<evidence type="ECO:0000256" key="1">
    <source>
        <dbReference type="SAM" id="Phobius"/>
    </source>
</evidence>
<gene>
    <name evidence="2" type="ORF">SAMN04489732_1423</name>
</gene>
<evidence type="ECO:0000313" key="3">
    <source>
        <dbReference type="Proteomes" id="UP000198582"/>
    </source>
</evidence>
<reference evidence="3" key="1">
    <citation type="submission" date="2016-10" db="EMBL/GenBank/DDBJ databases">
        <authorList>
            <person name="Varghese N."/>
            <person name="Submissions S."/>
        </authorList>
    </citation>
    <scope>NUCLEOTIDE SEQUENCE [LARGE SCALE GENOMIC DNA]</scope>
    <source>
        <strain evidence="3">DSM 44993</strain>
    </source>
</reference>
<dbReference type="AlphaFoldDB" id="A0A1H8YQ73"/>
<keyword evidence="1" id="KW-1133">Transmembrane helix</keyword>
<sequence length="213" mass="22458">MPIVAGAISGGAMLLSVAVQAVAPAWAVGGIAALLGVAAGLVVAELIRDRDGRREHAAKDAYAALPSYRAVTGAALDLAGLPVWPSDHRRLAEDKSNGNPDTLAQPMVDAVRHLDFRPPPVRQAADAVLTTARDLAHVVADIRTTTKPGHRGAIAERVANRHETAVAALRDAHNQFVAVCRVDLGADRQHALLRPGFLRRTSRRAEAAGAQLR</sequence>
<name>A0A1H8YQ73_9PSEU</name>
<keyword evidence="3" id="KW-1185">Reference proteome</keyword>
<organism evidence="2 3">
    <name type="scientific">Amycolatopsis saalfeldensis</name>
    <dbReference type="NCBI Taxonomy" id="394193"/>
    <lineage>
        <taxon>Bacteria</taxon>
        <taxon>Bacillati</taxon>
        <taxon>Actinomycetota</taxon>
        <taxon>Actinomycetes</taxon>
        <taxon>Pseudonocardiales</taxon>
        <taxon>Pseudonocardiaceae</taxon>
        <taxon>Amycolatopsis</taxon>
    </lineage>
</organism>
<dbReference type="EMBL" id="FOEF01000042">
    <property type="protein sequence ID" value="SEP54279.1"/>
    <property type="molecule type" value="Genomic_DNA"/>
</dbReference>
<protein>
    <submittedName>
        <fullName evidence="2">Uncharacterized protein</fullName>
    </submittedName>
</protein>